<dbReference type="Pfam" id="PF00723">
    <property type="entry name" value="Glyco_hydro_15"/>
    <property type="match status" value="1"/>
</dbReference>
<evidence type="ECO:0000256" key="4">
    <source>
        <dbReference type="ARBA" id="ARBA00019905"/>
    </source>
</evidence>
<evidence type="ECO:0000256" key="11">
    <source>
        <dbReference type="ARBA" id="ARBA00060615"/>
    </source>
</evidence>
<dbReference type="GO" id="GO:0004555">
    <property type="term" value="F:alpha,alpha-trehalase activity"/>
    <property type="evidence" value="ECO:0007669"/>
    <property type="project" value="UniProtKB-EC"/>
</dbReference>
<dbReference type="SUPFAM" id="SSF48208">
    <property type="entry name" value="Six-hairpin glycosidases"/>
    <property type="match status" value="1"/>
</dbReference>
<evidence type="ECO:0000256" key="7">
    <source>
        <dbReference type="ARBA" id="ARBA00023295"/>
    </source>
</evidence>
<dbReference type="RefSeq" id="WP_168056653.1">
    <property type="nucleotide sequence ID" value="NZ_JAAOZT010000012.1"/>
</dbReference>
<comment type="caution">
    <text evidence="14">The sequence shown here is derived from an EMBL/GenBank/DDBJ whole genome shotgun (WGS) entry which is preliminary data.</text>
</comment>
<evidence type="ECO:0000256" key="10">
    <source>
        <dbReference type="ARBA" id="ARBA00053030"/>
    </source>
</evidence>
<evidence type="ECO:0000256" key="5">
    <source>
        <dbReference type="ARBA" id="ARBA00022801"/>
    </source>
</evidence>
<keyword evidence="7" id="KW-0326">Glycosidase</keyword>
<evidence type="ECO:0000256" key="3">
    <source>
        <dbReference type="ARBA" id="ARBA00012757"/>
    </source>
</evidence>
<evidence type="ECO:0000259" key="12">
    <source>
        <dbReference type="Pfam" id="PF00723"/>
    </source>
</evidence>
<keyword evidence="6" id="KW-0119">Carbohydrate metabolism</keyword>
<dbReference type="Pfam" id="PF19291">
    <property type="entry name" value="TREH_N"/>
    <property type="match status" value="1"/>
</dbReference>
<evidence type="ECO:0000256" key="9">
    <source>
        <dbReference type="ARBA" id="ARBA00031637"/>
    </source>
</evidence>
<keyword evidence="5" id="KW-0378">Hydrolase</keyword>
<organism evidence="14 15">
    <name type="scientific">Glaciimonas immobilis</name>
    <dbReference type="NCBI Taxonomy" id="728004"/>
    <lineage>
        <taxon>Bacteria</taxon>
        <taxon>Pseudomonadati</taxon>
        <taxon>Pseudomonadota</taxon>
        <taxon>Betaproteobacteria</taxon>
        <taxon>Burkholderiales</taxon>
        <taxon>Oxalobacteraceae</taxon>
        <taxon>Glaciimonas</taxon>
    </lineage>
</organism>
<dbReference type="InterPro" id="IPR008928">
    <property type="entry name" value="6-hairpin_glycosidase_sf"/>
</dbReference>
<dbReference type="EMBL" id="JACHHQ010000006">
    <property type="protein sequence ID" value="MBB5201244.1"/>
    <property type="molecule type" value="Genomic_DNA"/>
</dbReference>
<proteinExistence type="inferred from homology"/>
<dbReference type="Gene3D" id="1.50.10.10">
    <property type="match status" value="1"/>
</dbReference>
<evidence type="ECO:0000256" key="2">
    <source>
        <dbReference type="ARBA" id="ARBA00006188"/>
    </source>
</evidence>
<sequence length="607" mass="67646">MPLPIQEYALIGDCHTAALVGRDGSIDWLCLPRFDSGACFAALLGHPEHGRWLLAPKAKIRSTCRKYREGTMILETEFETEEGVVRIIDCMPVSDERWDVLRIVEGVSGDVTMRMELIIRFDYGSIVPWVQDAGDTLLATAGPHTLELRTEVPVYGENMKSIAEFSVSAGQRIPFSLNYRPSYEACRGDTDPEQALKVTEAGWREWSGRSTYNGRWSDAVARSLITLKALTYAPTGGIIAAPTTSLPEQLGGVRNWDYRYCWLRDATFTLNALLLAGYHEEATAWREWLLRAAAGSPEDLQILYSVTGERRLEELTLDWLPGYGNAAPVRIGNAASKQFQLDVYGEVMDTLHLARSVGMESDLAAWGIQVALLHFLESNWHLPDEGIWEIRGPRRHFTHSKVMAWVAFDRAIKDVEVFGLEGPVERWRQLRDAIHAQVCTEGYDAKNNTFVQSYGSADLDASLLLIPQVGFLPADDPRMRGTVAAIERQLVVDGLVLRYSTGTNVDALPPGEGVFLPCSFWLADCMALMGRREEGEALFERLLALRNDVGLLSEEYDVRGHHMLGNFPQALTHMALINTARLLSIPIQQATCVHETAERPAAVTRAS</sequence>
<feature type="domain" description="GH15-like" evidence="12">
    <location>
        <begin position="217"/>
        <end position="580"/>
    </location>
</feature>
<feature type="domain" description="Trehalase-like N-terminal" evidence="13">
    <location>
        <begin position="3"/>
        <end position="149"/>
    </location>
</feature>
<comment type="cofactor">
    <cofactor evidence="10">
        <name>phosphate</name>
        <dbReference type="ChEBI" id="CHEBI:43474"/>
    </cofactor>
</comment>
<gene>
    <name evidence="14" type="ORF">HNR39_003093</name>
</gene>
<evidence type="ECO:0000256" key="8">
    <source>
        <dbReference type="ARBA" id="ARBA00030473"/>
    </source>
</evidence>
<dbReference type="InterPro" id="IPR045582">
    <property type="entry name" value="Trehalase-like_N"/>
</dbReference>
<dbReference type="PANTHER" id="PTHR31616">
    <property type="entry name" value="TREHALASE"/>
    <property type="match status" value="1"/>
</dbReference>
<dbReference type="Proteomes" id="UP000571084">
    <property type="component" value="Unassembled WGS sequence"/>
</dbReference>
<dbReference type="AlphaFoldDB" id="A0A840RX45"/>
<evidence type="ECO:0000259" key="13">
    <source>
        <dbReference type="Pfam" id="PF19291"/>
    </source>
</evidence>
<dbReference type="PANTHER" id="PTHR31616:SF0">
    <property type="entry name" value="GLUCAN 1,4-ALPHA-GLUCOSIDASE"/>
    <property type="match status" value="1"/>
</dbReference>
<comment type="pathway">
    <text evidence="11">Glycan degradation; trehalose degradation; D-glucose from alpha,alpha-trehalose: step 1/1.</text>
</comment>
<name>A0A840RX45_9BURK</name>
<reference evidence="14 15" key="1">
    <citation type="submission" date="2020-08" db="EMBL/GenBank/DDBJ databases">
        <title>Genomic Encyclopedia of Type Strains, Phase IV (KMG-IV): sequencing the most valuable type-strain genomes for metagenomic binning, comparative biology and taxonomic classification.</title>
        <authorList>
            <person name="Goeker M."/>
        </authorList>
    </citation>
    <scope>NUCLEOTIDE SEQUENCE [LARGE SCALE GENOMIC DNA]</scope>
    <source>
        <strain evidence="14 15">DSM 23240</strain>
    </source>
</reference>
<dbReference type="InterPro" id="IPR011613">
    <property type="entry name" value="GH15-like"/>
</dbReference>
<evidence type="ECO:0000256" key="1">
    <source>
        <dbReference type="ARBA" id="ARBA00001576"/>
    </source>
</evidence>
<protein>
    <recommendedName>
        <fullName evidence="4">Trehalase</fullName>
        <ecNumber evidence="3">3.2.1.28</ecNumber>
    </recommendedName>
    <alternativeName>
        <fullName evidence="8">Alpha,alpha-trehalase</fullName>
    </alternativeName>
    <alternativeName>
        <fullName evidence="9">Alpha,alpha-trehalose glucohydrolase</fullName>
    </alternativeName>
</protein>
<dbReference type="FunFam" id="1.50.10.10:FF:000005">
    <property type="entry name" value="Glycosyl hydrolase, glucoamylase"/>
    <property type="match status" value="1"/>
</dbReference>
<evidence type="ECO:0000313" key="15">
    <source>
        <dbReference type="Proteomes" id="UP000571084"/>
    </source>
</evidence>
<dbReference type="GO" id="GO:0005993">
    <property type="term" value="P:trehalose catabolic process"/>
    <property type="evidence" value="ECO:0007669"/>
    <property type="project" value="UniProtKB-ARBA"/>
</dbReference>
<keyword evidence="15" id="KW-1185">Reference proteome</keyword>
<dbReference type="EC" id="3.2.1.28" evidence="3"/>
<dbReference type="InterPro" id="IPR012341">
    <property type="entry name" value="6hp_glycosidase-like_sf"/>
</dbReference>
<evidence type="ECO:0000256" key="6">
    <source>
        <dbReference type="ARBA" id="ARBA00023277"/>
    </source>
</evidence>
<comment type="catalytic activity">
    <reaction evidence="1">
        <text>alpha,alpha-trehalose + H2O = alpha-D-glucose + beta-D-glucose</text>
        <dbReference type="Rhea" id="RHEA:32675"/>
        <dbReference type="ChEBI" id="CHEBI:15377"/>
        <dbReference type="ChEBI" id="CHEBI:15903"/>
        <dbReference type="ChEBI" id="CHEBI:16551"/>
        <dbReference type="ChEBI" id="CHEBI:17925"/>
        <dbReference type="EC" id="3.2.1.28"/>
    </reaction>
</comment>
<evidence type="ECO:0000313" key="14">
    <source>
        <dbReference type="EMBL" id="MBB5201244.1"/>
    </source>
</evidence>
<comment type="similarity">
    <text evidence="2">Belongs to the glycosyl hydrolase 15 family.</text>
</comment>
<accession>A0A840RX45</accession>